<sequence length="82" mass="9316">MMLRLDRAVVRLIGTSYKEASELIAKGGVIINGRVDSRPWRFLNSGYYFVKVHGHGRYKFAVKGGNLTKIKRKVGVKYESVE</sequence>
<gene>
    <name evidence="2" type="ordered locus">BAMF_0888</name>
</gene>
<protein>
    <recommendedName>
        <fullName evidence="4">RNA-binding S4 domain-containing protein</fullName>
    </recommendedName>
</protein>
<accession>A0A9P1JFH0</accession>
<reference evidence="3" key="2">
    <citation type="journal article" date="2011" name="J. Biotechnol.">
        <title>Genome sequence of B. amyloliquefaciens type strain DSM7(T) reveals differences to plant-associated B. amyloliquefaciens FZB42.</title>
        <authorList>
            <person name="Ruckert C."/>
            <person name="Blom J."/>
            <person name="Chen X."/>
            <person name="Reva O."/>
            <person name="Borriss R."/>
        </authorList>
    </citation>
    <scope>NUCLEOTIDE SEQUENCE [LARGE SCALE GENOMIC DNA]</scope>
    <source>
        <strain evidence="3">DSM 7</strain>
    </source>
</reference>
<evidence type="ECO:0000313" key="2">
    <source>
        <dbReference type="EMBL" id="CBI42014.1"/>
    </source>
</evidence>
<dbReference type="EMBL" id="FN597644">
    <property type="protein sequence ID" value="CBI42014.1"/>
    <property type="molecule type" value="Genomic_DNA"/>
</dbReference>
<keyword evidence="1" id="KW-0694">RNA-binding</keyword>
<name>A0A9P1JFH0_BACAS</name>
<dbReference type="AlphaFoldDB" id="A0A9P1JFH0"/>
<reference evidence="2 3" key="1">
    <citation type="journal article" date="2011" name="Int. J. Syst. Evol. Microbiol.">
        <title>Relationship of Bacillus amyloliquefaciens clades associated with strains DSM 7T and FZB42T: a proposal for Bacillus amyloliquefaciens subsp. amyloliquefaciens subsp. nov. and Bacillus amyloliquefaciens subsp. plantarum subsp. nov. based on complete genome sequence comparisons.</title>
        <authorList>
            <person name="Borriss R."/>
            <person name="Chen X.H."/>
            <person name="Rueckert C."/>
            <person name="Blom J."/>
            <person name="Becker A."/>
            <person name="Baumgarth B."/>
            <person name="Fan B."/>
            <person name="Pukall R."/>
            <person name="Schumann P."/>
            <person name="Sproer C."/>
            <person name="Junge H."/>
            <person name="Vater J."/>
            <person name="Puhler A."/>
            <person name="Klenk H.P."/>
        </authorList>
    </citation>
    <scope>NUCLEOTIDE SEQUENCE [LARGE SCALE GENOMIC DNA]</scope>
    <source>
        <strain evidence="3">DSM 7</strain>
    </source>
</reference>
<keyword evidence="3" id="KW-1185">Reference proteome</keyword>
<dbReference type="GO" id="GO:0003723">
    <property type="term" value="F:RNA binding"/>
    <property type="evidence" value="ECO:0007669"/>
    <property type="project" value="UniProtKB-KW"/>
</dbReference>
<dbReference type="PROSITE" id="PS50889">
    <property type="entry name" value="S4"/>
    <property type="match status" value="1"/>
</dbReference>
<dbReference type="SUPFAM" id="SSF55174">
    <property type="entry name" value="Alpha-L RNA-binding motif"/>
    <property type="match status" value="1"/>
</dbReference>
<evidence type="ECO:0008006" key="4">
    <source>
        <dbReference type="Google" id="ProtNLM"/>
    </source>
</evidence>
<organism evidence="2 3">
    <name type="scientific">Bacillus amyloliquefaciens (strain ATCC 23350 / DSM 7 / BCRC 11601 / CCUG 28519 / NBRC 15535 / NRRL B-14393 / F)</name>
    <dbReference type="NCBI Taxonomy" id="692420"/>
    <lineage>
        <taxon>Bacteria</taxon>
        <taxon>Bacillati</taxon>
        <taxon>Bacillota</taxon>
        <taxon>Bacilli</taxon>
        <taxon>Bacillales</taxon>
        <taxon>Bacillaceae</taxon>
        <taxon>Bacillus</taxon>
        <taxon>Bacillus amyloliquefaciens group</taxon>
    </lineage>
</organism>
<evidence type="ECO:0000313" key="3">
    <source>
        <dbReference type="Proteomes" id="UP000006562"/>
    </source>
</evidence>
<dbReference type="Proteomes" id="UP000006562">
    <property type="component" value="Chromosome"/>
</dbReference>
<proteinExistence type="predicted"/>
<dbReference type="KEGG" id="bao:BAMF_0888"/>
<evidence type="ECO:0000256" key="1">
    <source>
        <dbReference type="PROSITE-ProRule" id="PRU00182"/>
    </source>
</evidence>